<accession>A0ABR4FAS8</accession>
<dbReference type="InterPro" id="IPR039121">
    <property type="entry name" value="NUDT19"/>
</dbReference>
<evidence type="ECO:0000313" key="10">
    <source>
        <dbReference type="Proteomes" id="UP001600888"/>
    </source>
</evidence>
<evidence type="ECO:0000256" key="3">
    <source>
        <dbReference type="ARBA" id="ARBA00022723"/>
    </source>
</evidence>
<evidence type="ECO:0000256" key="4">
    <source>
        <dbReference type="ARBA" id="ARBA00022801"/>
    </source>
</evidence>
<proteinExistence type="predicted"/>
<feature type="region of interest" description="Disordered" evidence="7">
    <location>
        <begin position="32"/>
        <end position="101"/>
    </location>
</feature>
<evidence type="ECO:0000256" key="7">
    <source>
        <dbReference type="SAM" id="MobiDB-lite"/>
    </source>
</evidence>
<evidence type="ECO:0000256" key="6">
    <source>
        <dbReference type="ARBA" id="ARBA00023211"/>
    </source>
</evidence>
<dbReference type="EMBL" id="JBAWTH010000005">
    <property type="protein sequence ID" value="KAL2291810.1"/>
    <property type="molecule type" value="Genomic_DNA"/>
</dbReference>
<keyword evidence="6" id="KW-0464">Manganese</keyword>
<dbReference type="Proteomes" id="UP001600888">
    <property type="component" value="Unassembled WGS sequence"/>
</dbReference>
<evidence type="ECO:0000313" key="9">
    <source>
        <dbReference type="EMBL" id="KAL2291810.1"/>
    </source>
</evidence>
<evidence type="ECO:0000256" key="1">
    <source>
        <dbReference type="ARBA" id="ARBA00001936"/>
    </source>
</evidence>
<comment type="caution">
    <text evidence="9">The sequence shown here is derived from an EMBL/GenBank/DDBJ whole genome shotgun (WGS) entry which is preliminary data.</text>
</comment>
<protein>
    <recommendedName>
        <fullName evidence="8">Nudix hydrolase domain-containing protein</fullName>
    </recommendedName>
</protein>
<gene>
    <name evidence="9" type="ORF">FJTKL_11992</name>
</gene>
<name>A0ABR4FAS8_9PEZI</name>
<dbReference type="PANTHER" id="PTHR12318:SF0">
    <property type="entry name" value="ACYL-COENZYME A DIPHOSPHATASE NUDT19"/>
    <property type="match status" value="1"/>
</dbReference>
<reference evidence="9 10" key="1">
    <citation type="submission" date="2024-03" db="EMBL/GenBank/DDBJ databases">
        <title>A high-quality draft genome sequence of Diaporthe vaccinii, a causative agent of upright dieback and viscid rot disease in cranberry plants.</title>
        <authorList>
            <person name="Sarrasin M."/>
            <person name="Lang B.F."/>
            <person name="Burger G."/>
        </authorList>
    </citation>
    <scope>NUCLEOTIDE SEQUENCE [LARGE SCALE GENOMIC DNA]</scope>
    <source>
        <strain evidence="9 10">IS7</strain>
    </source>
</reference>
<feature type="compositionally biased region" description="Polar residues" evidence="7">
    <location>
        <begin position="68"/>
        <end position="83"/>
    </location>
</feature>
<dbReference type="SUPFAM" id="SSF55811">
    <property type="entry name" value="Nudix"/>
    <property type="match status" value="1"/>
</dbReference>
<dbReference type="CDD" id="cd18870">
    <property type="entry name" value="NUDIX_AcylCoAdiphos_Nudt19"/>
    <property type="match status" value="1"/>
</dbReference>
<dbReference type="Gene3D" id="3.90.79.10">
    <property type="entry name" value="Nucleoside Triphosphate Pyrophosphohydrolase"/>
    <property type="match status" value="1"/>
</dbReference>
<sequence>MLTAPCLRHGLNGTLNSFPRLTGAPQVLLTRRSCSGAPRPPSTAIYPGRVRYQPRTSGPPGRRIPMAPSQSQTRGLSSASSPRPKSEKERPSMAEARPSSSIILLSPTNQVLLLHRVQTSSSFPSAHVFPGGNLSSFHEPPPPPADSPDRHRDSPAYRLAAVRETFEESGILIAKRSPADDNLLVVPEAEREEARRAVHGDRVRFTEWAEQTLGAALCVDDLVPFTRWVTPPNMPKRFTTQMYIYFMPLAESPPLRTPSAGGGGGPVDVDVDVVQTPTPDGGVEHTAATFADASEWLRRQRRGEIVLFPPQCYLLSLVAEVFASVSPESVGNDPEARYAAQRRALVEFVRRMPTTTAASPAAEGAKGPHPSALIPWSEKVMSPHTLFIRDSDDRIVLGIDKPGPELKGSGAGGDFERVVLVKFAKGGPQDVEVRGREEVLREEKALKEKAREAGKL</sequence>
<feature type="region of interest" description="Disordered" evidence="7">
    <location>
        <begin position="132"/>
        <end position="153"/>
    </location>
</feature>
<comment type="cofactor">
    <cofactor evidence="1">
        <name>Mn(2+)</name>
        <dbReference type="ChEBI" id="CHEBI:29035"/>
    </cofactor>
</comment>
<evidence type="ECO:0000256" key="2">
    <source>
        <dbReference type="ARBA" id="ARBA00001946"/>
    </source>
</evidence>
<dbReference type="PROSITE" id="PS51462">
    <property type="entry name" value="NUDIX"/>
    <property type="match status" value="1"/>
</dbReference>
<comment type="cofactor">
    <cofactor evidence="2">
        <name>Mg(2+)</name>
        <dbReference type="ChEBI" id="CHEBI:18420"/>
    </cofactor>
</comment>
<dbReference type="InterPro" id="IPR000086">
    <property type="entry name" value="NUDIX_hydrolase_dom"/>
</dbReference>
<feature type="domain" description="Nudix hydrolase" evidence="8">
    <location>
        <begin position="95"/>
        <end position="313"/>
    </location>
</feature>
<evidence type="ECO:0000259" key="8">
    <source>
        <dbReference type="PROSITE" id="PS51462"/>
    </source>
</evidence>
<keyword evidence="3" id="KW-0479">Metal-binding</keyword>
<organism evidence="9 10">
    <name type="scientific">Diaporthe vaccinii</name>
    <dbReference type="NCBI Taxonomy" id="105482"/>
    <lineage>
        <taxon>Eukaryota</taxon>
        <taxon>Fungi</taxon>
        <taxon>Dikarya</taxon>
        <taxon>Ascomycota</taxon>
        <taxon>Pezizomycotina</taxon>
        <taxon>Sordariomycetes</taxon>
        <taxon>Sordariomycetidae</taxon>
        <taxon>Diaporthales</taxon>
        <taxon>Diaporthaceae</taxon>
        <taxon>Diaporthe</taxon>
        <taxon>Diaporthe eres species complex</taxon>
    </lineage>
</organism>
<keyword evidence="5" id="KW-0460">Magnesium</keyword>
<evidence type="ECO:0000256" key="5">
    <source>
        <dbReference type="ARBA" id="ARBA00022842"/>
    </source>
</evidence>
<dbReference type="InterPro" id="IPR015797">
    <property type="entry name" value="NUDIX_hydrolase-like_dom_sf"/>
</dbReference>
<keyword evidence="4" id="KW-0378">Hydrolase</keyword>
<keyword evidence="10" id="KW-1185">Reference proteome</keyword>
<dbReference type="PANTHER" id="PTHR12318">
    <property type="entry name" value="TESTOSTERONE-REGULATED PROTEIN RP2"/>
    <property type="match status" value="1"/>
</dbReference>